<feature type="repeat" description="Filamin" evidence="1">
    <location>
        <begin position="391"/>
        <end position="430"/>
    </location>
</feature>
<evidence type="ECO:0000313" key="2">
    <source>
        <dbReference type="EMBL" id="KOO30465.1"/>
    </source>
</evidence>
<keyword evidence="3" id="KW-1185">Reference proteome</keyword>
<dbReference type="InterPro" id="IPR014756">
    <property type="entry name" value="Ig_E-set"/>
</dbReference>
<dbReference type="AlphaFoldDB" id="A0A0M0JVA6"/>
<dbReference type="PROSITE" id="PS50194">
    <property type="entry name" value="FILAMIN_REPEAT"/>
    <property type="match status" value="2"/>
</dbReference>
<comment type="caution">
    <text evidence="2">The sequence shown here is derived from an EMBL/GenBank/DDBJ whole genome shotgun (WGS) entry which is preliminary data.</text>
</comment>
<dbReference type="InterPro" id="IPR013783">
    <property type="entry name" value="Ig-like_fold"/>
</dbReference>
<dbReference type="SUPFAM" id="SSF81296">
    <property type="entry name" value="E set domains"/>
    <property type="match status" value="1"/>
</dbReference>
<dbReference type="InterPro" id="IPR017868">
    <property type="entry name" value="Filamin/ABP280_repeat-like"/>
</dbReference>
<dbReference type="Gene3D" id="2.60.40.10">
    <property type="entry name" value="Immunoglobulins"/>
    <property type="match status" value="2"/>
</dbReference>
<reference evidence="3" key="1">
    <citation type="journal article" date="2015" name="PLoS Genet.">
        <title>Genome Sequence and Transcriptome Analyses of Chrysochromulina tobin: Metabolic Tools for Enhanced Algal Fitness in the Prominent Order Prymnesiales (Haptophyceae).</title>
        <authorList>
            <person name="Hovde B.T."/>
            <person name="Deodato C.R."/>
            <person name="Hunsperger H.M."/>
            <person name="Ryken S.A."/>
            <person name="Yost W."/>
            <person name="Jha R.K."/>
            <person name="Patterson J."/>
            <person name="Monnat R.J. Jr."/>
            <person name="Barlow S.B."/>
            <person name="Starkenburg S.R."/>
            <person name="Cattolico R.A."/>
        </authorList>
    </citation>
    <scope>NUCLEOTIDE SEQUENCE</scope>
    <source>
        <strain evidence="3">CCMP291</strain>
    </source>
</reference>
<dbReference type="OrthoDB" id="2371919at2759"/>
<dbReference type="EMBL" id="JWZX01002221">
    <property type="protein sequence ID" value="KOO30465.1"/>
    <property type="molecule type" value="Genomic_DNA"/>
</dbReference>
<accession>A0A0M0JVA6</accession>
<evidence type="ECO:0000313" key="3">
    <source>
        <dbReference type="Proteomes" id="UP000037460"/>
    </source>
</evidence>
<organism evidence="2 3">
    <name type="scientific">Chrysochromulina tobinii</name>
    <dbReference type="NCBI Taxonomy" id="1460289"/>
    <lineage>
        <taxon>Eukaryota</taxon>
        <taxon>Haptista</taxon>
        <taxon>Haptophyta</taxon>
        <taxon>Prymnesiophyceae</taxon>
        <taxon>Prymnesiales</taxon>
        <taxon>Chrysochromulinaceae</taxon>
        <taxon>Chrysochromulina</taxon>
    </lineage>
</organism>
<sequence>MAEKPSTSDASGSGGGGFIPDDASSFRGVLVTYGWVTLKKDGNKLVSSRLRLDMTTRQLYQRQWERNNRVESGAVGAPLRITITPEDKEVDPSAFAFGGLFPGTLHAHGKLVESHRASYSIGVAGVYLLHVRLRKQAASLPGSPFLLKVHPGPAFAAQTKLPTEIRGEVGGLCSIVMLTGDRIGNRCVKGGAAIVSYCGDMEPKKDKGLVQNVQAEKKPTPPPDASVKGSTGTKGVNPVEVLRVPEGTSQPVVSVIDMQDGSYKLVFNGTRTGLYITTVKIAGLHVVNSPTKVYLSPSPRPDLKRCVLHGDGLKQVAKAELGKFWIEFFDVYGNAIRTFYGKSFTDAQSRKDFEMQVRVRISPVGISVNGQIEPGEIMPYPFEGSWNDELGRFVITYTPHASGQYSLHVYREVAGSSREGLPGSPFPLNVLTNSKDQVVDTNAVVDASGIVSQDYKIQRSVFEDAEKRWGAFTVDAFASSATALTFRFWAKNKTSGAEGMDAFGQRWGASERVWAHPPPELMPDLIKLLMRSDRLSEVIVVAPFRPTTDWYYALVKLCDDSVKLSAGKLLKAFARGAGL</sequence>
<evidence type="ECO:0000256" key="1">
    <source>
        <dbReference type="PROSITE-ProRule" id="PRU00087"/>
    </source>
</evidence>
<name>A0A0M0JVA6_9EUKA</name>
<dbReference type="Proteomes" id="UP000037460">
    <property type="component" value="Unassembled WGS sequence"/>
</dbReference>
<gene>
    <name evidence="2" type="ORF">Ctob_009577</name>
</gene>
<proteinExistence type="predicted"/>
<feature type="repeat" description="Filamin" evidence="1">
    <location>
        <begin position="245"/>
        <end position="295"/>
    </location>
</feature>
<protein>
    <submittedName>
        <fullName evidence="2">Olfactory receptor 6n2-like protein</fullName>
    </submittedName>
</protein>
<keyword evidence="2" id="KW-0675">Receptor</keyword>